<organism evidence="1 2">
    <name type="scientific">Nitrosomonas marina</name>
    <dbReference type="NCBI Taxonomy" id="917"/>
    <lineage>
        <taxon>Bacteria</taxon>
        <taxon>Pseudomonadati</taxon>
        <taxon>Pseudomonadota</taxon>
        <taxon>Betaproteobacteria</taxon>
        <taxon>Nitrosomonadales</taxon>
        <taxon>Nitrosomonadaceae</taxon>
        <taxon>Nitrosomonas</taxon>
    </lineage>
</organism>
<dbReference type="EMBL" id="FOIA01000001">
    <property type="protein sequence ID" value="SES63798.1"/>
    <property type="molecule type" value="Genomic_DNA"/>
</dbReference>
<dbReference type="AlphaFoldDB" id="A0A1H9Y4V4"/>
<dbReference type="RefSeq" id="WP_090654960.1">
    <property type="nucleotide sequence ID" value="NZ_FOIA01000001.1"/>
</dbReference>
<dbReference type="Proteomes" id="UP000199345">
    <property type="component" value="Unassembled WGS sequence"/>
</dbReference>
<name>A0A1H9Y4V4_9PROT</name>
<dbReference type="OrthoDB" id="5381431at2"/>
<accession>A0A1H9Y4V4</accession>
<dbReference type="SUPFAM" id="SSF49464">
    <property type="entry name" value="Carboxypeptidase regulatory domain-like"/>
    <property type="match status" value="1"/>
</dbReference>
<keyword evidence="2" id="KW-1185">Reference proteome</keyword>
<evidence type="ECO:0000313" key="2">
    <source>
        <dbReference type="Proteomes" id="UP000199345"/>
    </source>
</evidence>
<reference evidence="2" key="1">
    <citation type="submission" date="2016-10" db="EMBL/GenBank/DDBJ databases">
        <authorList>
            <person name="Varghese N."/>
            <person name="Submissions S."/>
        </authorList>
    </citation>
    <scope>NUCLEOTIDE SEQUENCE [LARGE SCALE GENOMIC DNA]</scope>
    <source>
        <strain evidence="2">Nm71</strain>
    </source>
</reference>
<evidence type="ECO:0000313" key="1">
    <source>
        <dbReference type="EMBL" id="SES63798.1"/>
    </source>
</evidence>
<sequence>MIDEIDRRLKEWITMVIDGQLAITFEHPGTERNQPTVSVYLYDMEYSTPNSTTREIPFQISLSYLLTVQSDDQVESHKYLGKILYAAKSQSDMEVGFPALPAQFWQAIGIAPLPHFSLQIPLMITRETEHIPTIKAQPHIGISSVTQITGVVVGPSDQPIPGAKIMLPHSKTVAYTNNKGLFSIAADANLQRAFNCKIDAKGKQFSISVPMQQILKTPHAPFTIHLDLEV</sequence>
<evidence type="ECO:0008006" key="3">
    <source>
        <dbReference type="Google" id="ProtNLM"/>
    </source>
</evidence>
<dbReference type="InterPro" id="IPR008969">
    <property type="entry name" value="CarboxyPept-like_regulatory"/>
</dbReference>
<gene>
    <name evidence="1" type="ORF">SAMN05216326_10172</name>
</gene>
<proteinExistence type="predicted"/>
<protein>
    <recommendedName>
        <fullName evidence="3">Carboxypeptidase regulatory-like domain-containing protein</fullName>
    </recommendedName>
</protein>